<dbReference type="PROSITE" id="PS51565">
    <property type="entry name" value="SAM_MT85_SETD3"/>
    <property type="match status" value="1"/>
</dbReference>
<dbReference type="InterPro" id="IPR050600">
    <property type="entry name" value="SETD3_SETD6_MTase"/>
</dbReference>
<dbReference type="GO" id="GO:0003779">
    <property type="term" value="F:actin binding"/>
    <property type="evidence" value="ECO:0007669"/>
    <property type="project" value="UniProtKB-KW"/>
</dbReference>
<comment type="caution">
    <text evidence="10">The sequence shown here is derived from an EMBL/GenBank/DDBJ whole genome shotgun (WGS) entry which is preliminary data.</text>
</comment>
<dbReference type="Gene3D" id="3.90.1410.10">
    <property type="entry name" value="set domain protein methyltransferase, domain 1"/>
    <property type="match status" value="1"/>
</dbReference>
<keyword evidence="4 7" id="KW-0808">Transferase</keyword>
<accession>A0AAN7PMT8</accession>
<evidence type="ECO:0000259" key="9">
    <source>
        <dbReference type="PROSITE" id="PS50280"/>
    </source>
</evidence>
<organism evidence="10 11">
    <name type="scientific">Aquatica leii</name>
    <dbReference type="NCBI Taxonomy" id="1421715"/>
    <lineage>
        <taxon>Eukaryota</taxon>
        <taxon>Metazoa</taxon>
        <taxon>Ecdysozoa</taxon>
        <taxon>Arthropoda</taxon>
        <taxon>Hexapoda</taxon>
        <taxon>Insecta</taxon>
        <taxon>Pterygota</taxon>
        <taxon>Neoptera</taxon>
        <taxon>Endopterygota</taxon>
        <taxon>Coleoptera</taxon>
        <taxon>Polyphaga</taxon>
        <taxon>Elateriformia</taxon>
        <taxon>Elateroidea</taxon>
        <taxon>Lampyridae</taxon>
        <taxon>Luciolinae</taxon>
        <taxon>Aquatica</taxon>
    </lineage>
</organism>
<dbReference type="SUPFAM" id="SSF81822">
    <property type="entry name" value="RuBisCo LSMT C-terminal, substrate-binding domain"/>
    <property type="match status" value="1"/>
</dbReference>
<dbReference type="Pfam" id="PF09273">
    <property type="entry name" value="Rubis-subs-bind"/>
    <property type="match status" value="1"/>
</dbReference>
<dbReference type="PANTHER" id="PTHR13271:SF47">
    <property type="entry name" value="ACTIN-HISTIDINE N-METHYLTRANSFERASE"/>
    <property type="match status" value="1"/>
</dbReference>
<reference evidence="11" key="1">
    <citation type="submission" date="2023-01" db="EMBL/GenBank/DDBJ databases">
        <title>Key to firefly adult light organ development and bioluminescence: homeobox transcription factors regulate luciferase expression and transportation to peroxisome.</title>
        <authorList>
            <person name="Fu X."/>
        </authorList>
    </citation>
    <scope>NUCLEOTIDE SEQUENCE [LARGE SCALE GENOMIC DNA]</scope>
</reference>
<evidence type="ECO:0000313" key="11">
    <source>
        <dbReference type="Proteomes" id="UP001353858"/>
    </source>
</evidence>
<keyword evidence="2" id="KW-0963">Cytoplasm</keyword>
<evidence type="ECO:0000256" key="4">
    <source>
        <dbReference type="ARBA" id="ARBA00022679"/>
    </source>
</evidence>
<evidence type="ECO:0000256" key="2">
    <source>
        <dbReference type="ARBA" id="ARBA00022490"/>
    </source>
</evidence>
<dbReference type="EMBL" id="JARPUR010000001">
    <property type="protein sequence ID" value="KAK4886511.1"/>
    <property type="molecule type" value="Genomic_DNA"/>
</dbReference>
<gene>
    <name evidence="10" type="ORF">RN001_002782</name>
</gene>
<dbReference type="InterPro" id="IPR015353">
    <property type="entry name" value="Rubisco_LSMT_subst-bd"/>
</dbReference>
<dbReference type="PROSITE" id="PS50280">
    <property type="entry name" value="SET"/>
    <property type="match status" value="1"/>
</dbReference>
<dbReference type="InterPro" id="IPR036464">
    <property type="entry name" value="Rubisco_LSMT_subst-bd_sf"/>
</dbReference>
<sequence length="487" mass="56451">MGRKNHNKPQKSNVQHKQSSNERKLHDLVDQLLRLTTTQSDQNLSQSVELYKQINEVIIEIQLLENGNELMHTSKNRLSAAILSKFTNWIVDNGATFDGLKISEFPGYELGLMAERDIKQSSLIITVPKKLMITIDIAKKSELRRLIEKDPLLSNMSNVTLAMFLLLEKFKENSFWKPYIDILPTEYSTVLYFNLEDLQELQVSPTLESALKQIKNIARQYAYFFKLIWNSDDSASHMMRKNFTFNKYRWAVSTVMTRQNTIPTDDGTKLISALIPLWDLCNHTNGNISTDYNPNFNRSECLALRDFKAGEQIFIFYGPRSNAELFIHNGFVCEDNIHDGFWLKLGVSKSDPLKCKKEELLKKLSLPDHGEFLLRNTTPPVDGQLLAFLRIFNMDTDQLSHWIDQAKPENLQNLECAFDTFFEQKYWGFLLTRLKLILATYKSSIEVDEKLLTNEISPNKSLAIKMRISEKRILESVINYAEQRIRS</sequence>
<feature type="domain" description="SET" evidence="9">
    <location>
        <begin position="98"/>
        <end position="318"/>
    </location>
</feature>
<evidence type="ECO:0000313" key="10">
    <source>
        <dbReference type="EMBL" id="KAK4886511.1"/>
    </source>
</evidence>
<evidence type="ECO:0000256" key="3">
    <source>
        <dbReference type="ARBA" id="ARBA00022603"/>
    </source>
</evidence>
<dbReference type="PANTHER" id="PTHR13271">
    <property type="entry name" value="UNCHARACTERIZED PUTATIVE METHYLTRANSFERASE"/>
    <property type="match status" value="1"/>
</dbReference>
<comment type="subcellular location">
    <subcellularLocation>
        <location evidence="1">Cytoplasm</location>
    </subcellularLocation>
</comment>
<dbReference type="SUPFAM" id="SSF82199">
    <property type="entry name" value="SET domain"/>
    <property type="match status" value="1"/>
</dbReference>
<dbReference type="InterPro" id="IPR025785">
    <property type="entry name" value="SETD3"/>
</dbReference>
<dbReference type="Proteomes" id="UP001353858">
    <property type="component" value="Unassembled WGS sequence"/>
</dbReference>
<dbReference type="GO" id="GO:0032259">
    <property type="term" value="P:methylation"/>
    <property type="evidence" value="ECO:0007669"/>
    <property type="project" value="UniProtKB-KW"/>
</dbReference>
<name>A0AAN7PMT8_9COLE</name>
<dbReference type="Gene3D" id="3.90.1420.10">
    <property type="entry name" value="Rubisco LSMT, substrate-binding domain"/>
    <property type="match status" value="1"/>
</dbReference>
<dbReference type="EC" id="2.1.1.85" evidence="7"/>
<feature type="region of interest" description="Disordered" evidence="8">
    <location>
        <begin position="1"/>
        <end position="21"/>
    </location>
</feature>
<evidence type="ECO:0000256" key="1">
    <source>
        <dbReference type="ARBA" id="ARBA00004496"/>
    </source>
</evidence>
<comment type="similarity">
    <text evidence="7">Belongs to the class V-like SAM-binding methyltransferase superfamily. SETD3 actin-histidine methyltransferase family.</text>
</comment>
<keyword evidence="6" id="KW-0009">Actin-binding</keyword>
<dbReference type="InterPro" id="IPR001214">
    <property type="entry name" value="SET_dom"/>
</dbReference>
<dbReference type="AlphaFoldDB" id="A0AAN7PMT8"/>
<evidence type="ECO:0000256" key="5">
    <source>
        <dbReference type="ARBA" id="ARBA00022691"/>
    </source>
</evidence>
<dbReference type="InterPro" id="IPR044428">
    <property type="entry name" value="SETD3_SET"/>
</dbReference>
<dbReference type="GO" id="GO:0016279">
    <property type="term" value="F:protein-lysine N-methyltransferase activity"/>
    <property type="evidence" value="ECO:0007669"/>
    <property type="project" value="TreeGrafter"/>
</dbReference>
<comment type="catalytic activity">
    <reaction evidence="7">
        <text>L-histidyl-[protein] + S-adenosyl-L-methionine = N(tele)-methyl-L-histidyl-[protein] + S-adenosyl-L-homocysteine + H(+)</text>
        <dbReference type="Rhea" id="RHEA:19369"/>
        <dbReference type="Rhea" id="RHEA-COMP:9745"/>
        <dbReference type="Rhea" id="RHEA-COMP:11600"/>
        <dbReference type="ChEBI" id="CHEBI:15378"/>
        <dbReference type="ChEBI" id="CHEBI:16367"/>
        <dbReference type="ChEBI" id="CHEBI:29979"/>
        <dbReference type="ChEBI" id="CHEBI:57856"/>
        <dbReference type="ChEBI" id="CHEBI:59789"/>
        <dbReference type="EC" id="2.1.1.85"/>
    </reaction>
</comment>
<keyword evidence="11" id="KW-1185">Reference proteome</keyword>
<dbReference type="CDD" id="cd19176">
    <property type="entry name" value="SET_SETD3"/>
    <property type="match status" value="1"/>
</dbReference>
<evidence type="ECO:0000256" key="6">
    <source>
        <dbReference type="ARBA" id="ARBA00023203"/>
    </source>
</evidence>
<dbReference type="GO" id="GO:0005737">
    <property type="term" value="C:cytoplasm"/>
    <property type="evidence" value="ECO:0007669"/>
    <property type="project" value="UniProtKB-SubCell"/>
</dbReference>
<keyword evidence="5 7" id="KW-0949">S-adenosyl-L-methionine</keyword>
<keyword evidence="3 7" id="KW-0489">Methyltransferase</keyword>
<proteinExistence type="inferred from homology"/>
<dbReference type="Pfam" id="PF00856">
    <property type="entry name" value="SET"/>
    <property type="match status" value="1"/>
</dbReference>
<protein>
    <recommendedName>
        <fullName evidence="7">protein-histidine N-methyltransferase</fullName>
        <ecNumber evidence="7">2.1.1.85</ecNumber>
    </recommendedName>
</protein>
<evidence type="ECO:0000256" key="8">
    <source>
        <dbReference type="SAM" id="MobiDB-lite"/>
    </source>
</evidence>
<dbReference type="GO" id="GO:0018064">
    <property type="term" value="F:protein-L-histidine N-tele-methyltransferase activity"/>
    <property type="evidence" value="ECO:0007669"/>
    <property type="project" value="UniProtKB-EC"/>
</dbReference>
<dbReference type="InterPro" id="IPR046341">
    <property type="entry name" value="SET_dom_sf"/>
</dbReference>
<evidence type="ECO:0000256" key="7">
    <source>
        <dbReference type="PROSITE-ProRule" id="PRU00898"/>
    </source>
</evidence>